<proteinExistence type="predicted"/>
<comment type="caution">
    <text evidence="2">The sequence shown here is derived from an EMBL/GenBank/DDBJ whole genome shotgun (WGS) entry which is preliminary data.</text>
</comment>
<dbReference type="AlphaFoldDB" id="A0A7V8FDM8"/>
<sequence length="259" mass="26823">MCCNGVRAIALVVLLLGLPRAHAALCPETVVIGYPAGRWPIAALGQDGPDGISAGYLQQLSAHGVTFSLRPLHGSAGAAAADGLQGLIGWPRTEVPHGWLASQPYLQLPQVIVRRRDAVPLIDLGGLHGQRVATLAPNTLAGPLHAQARGAHLLPMADIDRALDLLDSGTVDAVVANLAEAEAGLRRRGDDRLHVAAPAGLDSSFVLAAPPACASQVYAFNDLLQAMPAQQQLALLQAGRTPSAARIAAETPLLRGGRP</sequence>
<evidence type="ECO:0000313" key="2">
    <source>
        <dbReference type="EMBL" id="KAF1013319.1"/>
    </source>
</evidence>
<feature type="signal peptide" evidence="1">
    <location>
        <begin position="1"/>
        <end position="23"/>
    </location>
</feature>
<feature type="chain" id="PRO_5031479160" description="Transporter substrate-binding domain-containing protein" evidence="1">
    <location>
        <begin position="24"/>
        <end position="259"/>
    </location>
</feature>
<evidence type="ECO:0000313" key="3">
    <source>
        <dbReference type="Proteomes" id="UP000487117"/>
    </source>
</evidence>
<reference evidence="3" key="1">
    <citation type="journal article" date="2020" name="MBio">
        <title>Horizontal gene transfer to a defensive symbiont with a reduced genome amongst a multipartite beetle microbiome.</title>
        <authorList>
            <person name="Waterworth S.C."/>
            <person name="Florez L.V."/>
            <person name="Rees E.R."/>
            <person name="Hertweck C."/>
            <person name="Kaltenpoth M."/>
            <person name="Kwan J.C."/>
        </authorList>
    </citation>
    <scope>NUCLEOTIDE SEQUENCE [LARGE SCALE GENOMIC DNA]</scope>
</reference>
<keyword evidence="1" id="KW-0732">Signal</keyword>
<evidence type="ECO:0008006" key="4">
    <source>
        <dbReference type="Google" id="ProtNLM"/>
    </source>
</evidence>
<dbReference type="Proteomes" id="UP000487117">
    <property type="component" value="Unassembled WGS sequence"/>
</dbReference>
<name>A0A7V8FDM8_STEMA</name>
<dbReference type="Gene3D" id="3.40.190.10">
    <property type="entry name" value="Periplasmic binding protein-like II"/>
    <property type="match status" value="2"/>
</dbReference>
<dbReference type="EMBL" id="WNDS01000005">
    <property type="protein sequence ID" value="KAF1013319.1"/>
    <property type="molecule type" value="Genomic_DNA"/>
</dbReference>
<dbReference type="SUPFAM" id="SSF53850">
    <property type="entry name" value="Periplasmic binding protein-like II"/>
    <property type="match status" value="1"/>
</dbReference>
<gene>
    <name evidence="2" type="ORF">GAK31_03468</name>
</gene>
<protein>
    <recommendedName>
        <fullName evidence="4">Transporter substrate-binding domain-containing protein</fullName>
    </recommendedName>
</protein>
<organism evidence="2 3">
    <name type="scientific">Stenotrophomonas maltophilia</name>
    <name type="common">Pseudomonas maltophilia</name>
    <name type="synonym">Xanthomonas maltophilia</name>
    <dbReference type="NCBI Taxonomy" id="40324"/>
    <lineage>
        <taxon>Bacteria</taxon>
        <taxon>Pseudomonadati</taxon>
        <taxon>Pseudomonadota</taxon>
        <taxon>Gammaproteobacteria</taxon>
        <taxon>Lysobacterales</taxon>
        <taxon>Lysobacteraceae</taxon>
        <taxon>Stenotrophomonas</taxon>
        <taxon>Stenotrophomonas maltophilia group</taxon>
    </lineage>
</organism>
<accession>A0A7V8FDM8</accession>
<evidence type="ECO:0000256" key="1">
    <source>
        <dbReference type="SAM" id="SignalP"/>
    </source>
</evidence>